<accession>A0ABR1G4T0</accession>
<reference evidence="2 3" key="1">
    <citation type="submission" date="2024-03" db="EMBL/GenBank/DDBJ databases">
        <title>Aureococcus anophagefferens CCMP1851 and Kratosvirus quantuckense: Draft genome of a second virus-susceptible host strain in the model system.</title>
        <authorList>
            <person name="Chase E."/>
            <person name="Truchon A.R."/>
            <person name="Schepens W."/>
            <person name="Wilhelm S.W."/>
        </authorList>
    </citation>
    <scope>NUCLEOTIDE SEQUENCE [LARGE SCALE GENOMIC DNA]</scope>
    <source>
        <strain evidence="2 3">CCMP1851</strain>
    </source>
</reference>
<name>A0ABR1G4T0_AURAN</name>
<evidence type="ECO:0000256" key="1">
    <source>
        <dbReference type="SAM" id="MobiDB-lite"/>
    </source>
</evidence>
<feature type="region of interest" description="Disordered" evidence="1">
    <location>
        <begin position="64"/>
        <end position="86"/>
    </location>
</feature>
<sequence length="166" mass="17483">MRYTVPALILCASSTSAFAPNAAAHRSTARASAESPADLDTSKAFSPWSNTHHEEVVAAKAEAWMETHKQSRSAPRAPRSDPPVTAAEAFSAKSVVMSPEDVAAWKAEAWFKTLKASKKEKQLASHKAFFAELSFGAAAAASTDALFPGLGEPAAPKTTPARSLAE</sequence>
<comment type="caution">
    <text evidence="2">The sequence shown here is derived from an EMBL/GenBank/DDBJ whole genome shotgun (WGS) entry which is preliminary data.</text>
</comment>
<dbReference type="EMBL" id="JBBJCI010000120">
    <property type="protein sequence ID" value="KAK7248119.1"/>
    <property type="molecule type" value="Genomic_DNA"/>
</dbReference>
<evidence type="ECO:0000313" key="3">
    <source>
        <dbReference type="Proteomes" id="UP001363151"/>
    </source>
</evidence>
<gene>
    <name evidence="2" type="ORF">SO694_00080059</name>
</gene>
<organism evidence="2 3">
    <name type="scientific">Aureococcus anophagefferens</name>
    <name type="common">Harmful bloom alga</name>
    <dbReference type="NCBI Taxonomy" id="44056"/>
    <lineage>
        <taxon>Eukaryota</taxon>
        <taxon>Sar</taxon>
        <taxon>Stramenopiles</taxon>
        <taxon>Ochrophyta</taxon>
        <taxon>Pelagophyceae</taxon>
        <taxon>Pelagomonadales</taxon>
        <taxon>Pelagomonadaceae</taxon>
        <taxon>Aureococcus</taxon>
    </lineage>
</organism>
<evidence type="ECO:0008006" key="4">
    <source>
        <dbReference type="Google" id="ProtNLM"/>
    </source>
</evidence>
<protein>
    <recommendedName>
        <fullName evidence="4">RxLR effector protein</fullName>
    </recommendedName>
</protein>
<feature type="region of interest" description="Disordered" evidence="1">
    <location>
        <begin position="147"/>
        <end position="166"/>
    </location>
</feature>
<evidence type="ECO:0000313" key="2">
    <source>
        <dbReference type="EMBL" id="KAK7248119.1"/>
    </source>
</evidence>
<dbReference type="Proteomes" id="UP001363151">
    <property type="component" value="Unassembled WGS sequence"/>
</dbReference>
<keyword evidence="3" id="KW-1185">Reference proteome</keyword>
<proteinExistence type="predicted"/>